<name>A0A9W6GKE4_9FUSO</name>
<evidence type="ECO:0000256" key="1">
    <source>
        <dbReference type="ARBA" id="ARBA00004651"/>
    </source>
</evidence>
<dbReference type="GO" id="GO:0071555">
    <property type="term" value="P:cell wall organization"/>
    <property type="evidence" value="ECO:0007669"/>
    <property type="project" value="UniProtKB-UniRule"/>
</dbReference>
<comment type="subcellular location">
    <subcellularLocation>
        <location evidence="1 8">Cell membrane</location>
        <topology evidence="1 8">Multi-pass membrane protein</topology>
    </subcellularLocation>
</comment>
<feature type="transmembrane region" description="Helical" evidence="8">
    <location>
        <begin position="127"/>
        <end position="146"/>
    </location>
</feature>
<keyword evidence="8 9" id="KW-0961">Cell wall biogenesis/degradation</keyword>
<dbReference type="EMBL" id="BSDY01000005">
    <property type="protein sequence ID" value="GLI55780.1"/>
    <property type="molecule type" value="Genomic_DNA"/>
</dbReference>
<comment type="function">
    <text evidence="8 9">Involved in peptidoglycan biosynthesis. Transports lipid-linked peptidoglycan precursors from the inner to the outer leaflet of the cytoplasmic membrane.</text>
</comment>
<dbReference type="RefSeq" id="WP_281834476.1">
    <property type="nucleotide sequence ID" value="NZ_BSDY01000005.1"/>
</dbReference>
<dbReference type="PRINTS" id="PR01806">
    <property type="entry name" value="VIRFACTRMVIN"/>
</dbReference>
<comment type="similarity">
    <text evidence="8 9">Belongs to the MurJ/MviN family.</text>
</comment>
<gene>
    <name evidence="8" type="primary">murJ</name>
    <name evidence="10" type="ORF">PM10SUCC1_12940</name>
</gene>
<evidence type="ECO:0000256" key="9">
    <source>
        <dbReference type="PIRNR" id="PIRNR002869"/>
    </source>
</evidence>
<feature type="transmembrane region" description="Helical" evidence="8">
    <location>
        <begin position="466"/>
        <end position="486"/>
    </location>
</feature>
<feature type="transmembrane region" description="Helical" evidence="8">
    <location>
        <begin position="153"/>
        <end position="173"/>
    </location>
</feature>
<dbReference type="CDD" id="cd13123">
    <property type="entry name" value="MATE_MurJ_like"/>
    <property type="match status" value="1"/>
</dbReference>
<dbReference type="InterPro" id="IPR051050">
    <property type="entry name" value="Lipid_II_flippase_MurJ/MviN"/>
</dbReference>
<keyword evidence="3 8" id="KW-0812">Transmembrane</keyword>
<evidence type="ECO:0000256" key="7">
    <source>
        <dbReference type="ARBA" id="ARBA00023136"/>
    </source>
</evidence>
<evidence type="ECO:0000313" key="11">
    <source>
        <dbReference type="Proteomes" id="UP001144471"/>
    </source>
</evidence>
<feature type="transmembrane region" description="Helical" evidence="8">
    <location>
        <begin position="433"/>
        <end position="454"/>
    </location>
</feature>
<organism evidence="10 11">
    <name type="scientific">Propionigenium maris DSM 9537</name>
    <dbReference type="NCBI Taxonomy" id="1123000"/>
    <lineage>
        <taxon>Bacteria</taxon>
        <taxon>Fusobacteriati</taxon>
        <taxon>Fusobacteriota</taxon>
        <taxon>Fusobacteriia</taxon>
        <taxon>Fusobacteriales</taxon>
        <taxon>Fusobacteriaceae</taxon>
        <taxon>Propionigenium</taxon>
    </lineage>
</organism>
<dbReference type="PANTHER" id="PTHR47019:SF1">
    <property type="entry name" value="LIPID II FLIPPASE MURJ"/>
    <property type="match status" value="1"/>
</dbReference>
<dbReference type="AlphaFoldDB" id="A0A9W6GKE4"/>
<feature type="transmembrane region" description="Helical" evidence="8">
    <location>
        <begin position="261"/>
        <end position="281"/>
    </location>
</feature>
<reference evidence="10" key="1">
    <citation type="submission" date="2022-12" db="EMBL/GenBank/DDBJ databases">
        <title>Reference genome sequencing for broad-spectrum identification of bacterial and archaeal isolates by mass spectrometry.</title>
        <authorList>
            <person name="Sekiguchi Y."/>
            <person name="Tourlousse D.M."/>
        </authorList>
    </citation>
    <scope>NUCLEOTIDE SEQUENCE</scope>
    <source>
        <strain evidence="10">10succ1</strain>
    </source>
</reference>
<feature type="transmembrane region" description="Helical" evidence="8">
    <location>
        <begin position="302"/>
        <end position="325"/>
    </location>
</feature>
<keyword evidence="5 8" id="KW-0573">Peptidoglycan synthesis</keyword>
<comment type="caution">
    <text evidence="10">The sequence shown here is derived from an EMBL/GenBank/DDBJ whole genome shotgun (WGS) entry which is preliminary data.</text>
</comment>
<evidence type="ECO:0000256" key="8">
    <source>
        <dbReference type="HAMAP-Rule" id="MF_02078"/>
    </source>
</evidence>
<sequence length="509" mass="56266">MGKITVMLIAAELVSKIFGFLRDITLSYFYGTSSISDAYLICLTIPMVIFTFIGTGLSTSYIPVYNELCQDKSSDTAEKFTSNLINLMMVVCSVIILVCIAFTPPIIKVFASGFSEELLKITVKFTRLSVWGIYFATIIFIGTSYLQMKNKFLLPPLTGIVFNSLIIFSIFLGARFNSIILALGSVVGIAMQSFIILIAMKKNGFKHSLIFDHKDSSIRRMMDLIIPVILGVSASQINVLIDRTISSRIVVGGVSTLIYAGRLSLFIQTLFVATIAAVMYPKITKLAAENKMDLHSELFKRSLLYISLLLLPITIGSMVFSESIIRLLYGRGAFTSSSLKTTSSVLFYYSIGMVGTGFREILLKVFYSLEDTKTSTKNATISVCLNIVLNIILAKYMGIPGLALATSISATFCAVLLFISLRKKIGPLGLKGLSISFIKILFASLITGILAKMIFNQLLVTMSQNLSFIISTMISIVNYFIIIYFMKIKGIHDILKEISLLPKQINRLK</sequence>
<evidence type="ECO:0000256" key="5">
    <source>
        <dbReference type="ARBA" id="ARBA00022984"/>
    </source>
</evidence>
<feature type="transmembrane region" description="Helical" evidence="8">
    <location>
        <begin position="402"/>
        <end position="421"/>
    </location>
</feature>
<keyword evidence="11" id="KW-1185">Reference proteome</keyword>
<feature type="transmembrane region" description="Helical" evidence="8">
    <location>
        <begin position="345"/>
        <end position="367"/>
    </location>
</feature>
<dbReference type="GO" id="GO:0034204">
    <property type="term" value="P:lipid translocation"/>
    <property type="evidence" value="ECO:0007669"/>
    <property type="project" value="TreeGrafter"/>
</dbReference>
<evidence type="ECO:0000256" key="4">
    <source>
        <dbReference type="ARBA" id="ARBA00022960"/>
    </source>
</evidence>
<dbReference type="GO" id="GO:0015648">
    <property type="term" value="F:lipid-linked peptidoglycan transporter activity"/>
    <property type="evidence" value="ECO:0007669"/>
    <property type="project" value="UniProtKB-UniRule"/>
</dbReference>
<keyword evidence="2 8" id="KW-1003">Cell membrane</keyword>
<keyword evidence="7 8" id="KW-0472">Membrane</keyword>
<accession>A0A9W6GKE4</accession>
<dbReference type="InterPro" id="IPR004268">
    <property type="entry name" value="MurJ"/>
</dbReference>
<evidence type="ECO:0000256" key="3">
    <source>
        <dbReference type="ARBA" id="ARBA00022692"/>
    </source>
</evidence>
<comment type="pathway">
    <text evidence="8">Cell wall biogenesis; peptidoglycan biosynthesis.</text>
</comment>
<feature type="transmembrane region" description="Helical" evidence="8">
    <location>
        <begin position="221"/>
        <end position="241"/>
    </location>
</feature>
<evidence type="ECO:0000313" key="10">
    <source>
        <dbReference type="EMBL" id="GLI55780.1"/>
    </source>
</evidence>
<keyword evidence="4 8" id="KW-0133">Cell shape</keyword>
<dbReference type="PANTHER" id="PTHR47019">
    <property type="entry name" value="LIPID II FLIPPASE MURJ"/>
    <property type="match status" value="1"/>
</dbReference>
<dbReference type="PIRSF" id="PIRSF002869">
    <property type="entry name" value="MviN"/>
    <property type="match status" value="1"/>
</dbReference>
<evidence type="ECO:0000256" key="2">
    <source>
        <dbReference type="ARBA" id="ARBA00022475"/>
    </source>
</evidence>
<dbReference type="NCBIfam" id="TIGR01695">
    <property type="entry name" value="murJ_mviN"/>
    <property type="match status" value="1"/>
</dbReference>
<keyword evidence="8 9" id="KW-0813">Transport</keyword>
<protein>
    <recommendedName>
        <fullName evidence="8">Probable lipid II flippase MurJ</fullName>
    </recommendedName>
</protein>
<feature type="transmembrane region" description="Helical" evidence="8">
    <location>
        <begin position="38"/>
        <end position="64"/>
    </location>
</feature>
<feature type="transmembrane region" description="Helical" evidence="8">
    <location>
        <begin position="179"/>
        <end position="200"/>
    </location>
</feature>
<dbReference type="GO" id="GO:0008360">
    <property type="term" value="P:regulation of cell shape"/>
    <property type="evidence" value="ECO:0007669"/>
    <property type="project" value="UniProtKB-UniRule"/>
</dbReference>
<dbReference type="HAMAP" id="MF_02078">
    <property type="entry name" value="MurJ_MviN"/>
    <property type="match status" value="1"/>
</dbReference>
<dbReference type="GO" id="GO:0009252">
    <property type="term" value="P:peptidoglycan biosynthetic process"/>
    <property type="evidence" value="ECO:0007669"/>
    <property type="project" value="UniProtKB-UniRule"/>
</dbReference>
<dbReference type="Proteomes" id="UP001144471">
    <property type="component" value="Unassembled WGS sequence"/>
</dbReference>
<dbReference type="Pfam" id="PF03023">
    <property type="entry name" value="MurJ"/>
    <property type="match status" value="1"/>
</dbReference>
<proteinExistence type="inferred from homology"/>
<feature type="transmembrane region" description="Helical" evidence="8">
    <location>
        <begin position="84"/>
        <end position="107"/>
    </location>
</feature>
<keyword evidence="6 8" id="KW-1133">Transmembrane helix</keyword>
<evidence type="ECO:0000256" key="6">
    <source>
        <dbReference type="ARBA" id="ARBA00022989"/>
    </source>
</evidence>
<dbReference type="GO" id="GO:0005886">
    <property type="term" value="C:plasma membrane"/>
    <property type="evidence" value="ECO:0007669"/>
    <property type="project" value="UniProtKB-SubCell"/>
</dbReference>